<evidence type="ECO:0000256" key="8">
    <source>
        <dbReference type="ARBA" id="ARBA00023136"/>
    </source>
</evidence>
<feature type="transmembrane region" description="Helical" evidence="13">
    <location>
        <begin position="57"/>
        <end position="79"/>
    </location>
</feature>
<evidence type="ECO:0000256" key="7">
    <source>
        <dbReference type="ARBA" id="ARBA00023040"/>
    </source>
</evidence>
<keyword evidence="8 12" id="KW-0472">Membrane</keyword>
<dbReference type="SUPFAM" id="SSF81321">
    <property type="entry name" value="Family A G protein-coupled receptor-like"/>
    <property type="match status" value="1"/>
</dbReference>
<dbReference type="GO" id="GO:0033038">
    <property type="term" value="F:bitter taste receptor activity"/>
    <property type="evidence" value="ECO:0007669"/>
    <property type="project" value="InterPro"/>
</dbReference>
<name>A0A8C8ZZ97_PROSS</name>
<accession>A0A8C8ZZ97</accession>
<feature type="transmembrane region" description="Helical" evidence="13">
    <location>
        <begin position="130"/>
        <end position="150"/>
    </location>
</feature>
<evidence type="ECO:0000256" key="2">
    <source>
        <dbReference type="ARBA" id="ARBA00007376"/>
    </source>
</evidence>
<comment type="subcellular location">
    <subcellularLocation>
        <location evidence="1 12">Membrane</location>
        <topology evidence="1 12">Multi-pass membrane protein</topology>
    </subcellularLocation>
</comment>
<sequence>MISFFSAMLHAIIMSAEFFTGITVNGFLIIINCNELMKSRKLMPMQILLMCIGMSRFGLQMVLIVQSFFSVFFPIFYAVKIYGAAMMFLWMFFSSISVCFATCLSVFYCLKISCFTQSYFLWLKFRIAKVITWLLLGSLLASVCIAAVCIEVDYPRNENEDALRNTTLRKTKTKVKKISEVLLVNLALIFPLAIFVMCTFMLFISLYKHTHRMRHGSRGFRNASTEVHINALRMVLTFFCFFISYFAAFMTNMTFTIPYGSQQFFVVKEIMAVYPSGHSVIIILSNSKFQQSFRRILYCKKKR</sequence>
<dbReference type="PANTHER" id="PTHR11394:SF57">
    <property type="entry name" value="TASTE RECEPTOR TYPE 2"/>
    <property type="match status" value="1"/>
</dbReference>
<keyword evidence="5 12" id="KW-0812">Transmembrane</keyword>
<protein>
    <recommendedName>
        <fullName evidence="12">Taste receptor type 2</fullName>
    </recommendedName>
</protein>
<feature type="transmembrane region" description="Helical" evidence="13">
    <location>
        <begin position="270"/>
        <end position="287"/>
    </location>
</feature>
<feature type="transmembrane region" description="Helical" evidence="13">
    <location>
        <begin position="182"/>
        <end position="207"/>
    </location>
</feature>
<evidence type="ECO:0000256" key="1">
    <source>
        <dbReference type="ARBA" id="ARBA00004141"/>
    </source>
</evidence>
<evidence type="ECO:0000256" key="11">
    <source>
        <dbReference type="RuleBase" id="RU004423"/>
    </source>
</evidence>
<reference evidence="14" key="2">
    <citation type="submission" date="2025-09" db="UniProtKB">
        <authorList>
            <consortium name="Ensembl"/>
        </authorList>
    </citation>
    <scope>IDENTIFICATION</scope>
</reference>
<evidence type="ECO:0000256" key="12">
    <source>
        <dbReference type="RuleBase" id="RU004424"/>
    </source>
</evidence>
<proteinExistence type="inferred from homology"/>
<evidence type="ECO:0000256" key="9">
    <source>
        <dbReference type="ARBA" id="ARBA00023170"/>
    </source>
</evidence>
<evidence type="ECO:0000256" key="5">
    <source>
        <dbReference type="ARBA" id="ARBA00022692"/>
    </source>
</evidence>
<dbReference type="GO" id="GO:0005886">
    <property type="term" value="C:plasma membrane"/>
    <property type="evidence" value="ECO:0007669"/>
    <property type="project" value="UniProtKB-ARBA"/>
</dbReference>
<dbReference type="GeneTree" id="ENSGT01150000286961"/>
<keyword evidence="15" id="KW-1185">Reference proteome</keyword>
<reference evidence="14" key="1">
    <citation type="submission" date="2025-08" db="UniProtKB">
        <authorList>
            <consortium name="Ensembl"/>
        </authorList>
    </citation>
    <scope>IDENTIFICATION</scope>
</reference>
<dbReference type="Ensembl" id="ENSPSMT00000028832.1">
    <property type="protein sequence ID" value="ENSPSMP00000024863.1"/>
    <property type="gene ID" value="ENSPSMG00000017516.1"/>
</dbReference>
<feature type="transmembrane region" description="Helical" evidence="13">
    <location>
        <begin position="85"/>
        <end position="110"/>
    </location>
</feature>
<keyword evidence="3 12" id="KW-0919">Taste</keyword>
<organism evidence="14 15">
    <name type="scientific">Prolemur simus</name>
    <name type="common">Greater bamboo lemur</name>
    <name type="synonym">Hapalemur simus</name>
    <dbReference type="NCBI Taxonomy" id="1328070"/>
    <lineage>
        <taxon>Eukaryota</taxon>
        <taxon>Metazoa</taxon>
        <taxon>Chordata</taxon>
        <taxon>Craniata</taxon>
        <taxon>Vertebrata</taxon>
        <taxon>Euteleostomi</taxon>
        <taxon>Mammalia</taxon>
        <taxon>Eutheria</taxon>
        <taxon>Euarchontoglires</taxon>
        <taxon>Primates</taxon>
        <taxon>Strepsirrhini</taxon>
        <taxon>Lemuriformes</taxon>
        <taxon>Lemuridae</taxon>
        <taxon>Prolemur</taxon>
    </lineage>
</organism>
<evidence type="ECO:0000256" key="13">
    <source>
        <dbReference type="SAM" id="Phobius"/>
    </source>
</evidence>
<feature type="transmembrane region" description="Helical" evidence="13">
    <location>
        <begin position="227"/>
        <end position="250"/>
    </location>
</feature>
<keyword evidence="6 13" id="KW-1133">Transmembrane helix</keyword>
<keyword evidence="9 12" id="KW-0675">Receptor</keyword>
<dbReference type="Pfam" id="PF05296">
    <property type="entry name" value="TAS2R"/>
    <property type="match status" value="1"/>
</dbReference>
<dbReference type="FunFam" id="1.20.1070.10:FF:000055">
    <property type="entry name" value="Taste receptor type 2"/>
    <property type="match status" value="1"/>
</dbReference>
<dbReference type="PANTHER" id="PTHR11394">
    <property type="entry name" value="TASTE RECEPTOR TYPE 2"/>
    <property type="match status" value="1"/>
</dbReference>
<evidence type="ECO:0000256" key="3">
    <source>
        <dbReference type="ARBA" id="ARBA00022480"/>
    </source>
</evidence>
<keyword evidence="10 12" id="KW-0807">Transducer</keyword>
<comment type="similarity">
    <text evidence="2 11">Belongs to the G-protein coupled receptor T2R family.</text>
</comment>
<dbReference type="GO" id="GO:0004930">
    <property type="term" value="F:G protein-coupled receptor activity"/>
    <property type="evidence" value="ECO:0007669"/>
    <property type="project" value="UniProtKB-KW"/>
</dbReference>
<dbReference type="Gene3D" id="1.20.1070.10">
    <property type="entry name" value="Rhodopsin 7-helix transmembrane proteins"/>
    <property type="match status" value="1"/>
</dbReference>
<dbReference type="AlphaFoldDB" id="A0A8C8ZZ97"/>
<keyword evidence="4 12" id="KW-0716">Sensory transduction</keyword>
<evidence type="ECO:0000256" key="10">
    <source>
        <dbReference type="ARBA" id="ARBA00023224"/>
    </source>
</evidence>
<evidence type="ECO:0000313" key="14">
    <source>
        <dbReference type="Ensembl" id="ENSPSMP00000024863.1"/>
    </source>
</evidence>
<dbReference type="Proteomes" id="UP000694414">
    <property type="component" value="Unplaced"/>
</dbReference>
<evidence type="ECO:0000313" key="15">
    <source>
        <dbReference type="Proteomes" id="UP000694414"/>
    </source>
</evidence>
<evidence type="ECO:0000256" key="6">
    <source>
        <dbReference type="ARBA" id="ARBA00022989"/>
    </source>
</evidence>
<feature type="transmembrane region" description="Helical" evidence="13">
    <location>
        <begin position="12"/>
        <end position="36"/>
    </location>
</feature>
<evidence type="ECO:0000256" key="4">
    <source>
        <dbReference type="ARBA" id="ARBA00022606"/>
    </source>
</evidence>
<keyword evidence="7 12" id="KW-0297">G-protein coupled receptor</keyword>
<dbReference type="InterPro" id="IPR007960">
    <property type="entry name" value="TAS2R"/>
</dbReference>